<keyword evidence="3" id="KW-1185">Reference proteome</keyword>
<dbReference type="Proteomes" id="UP000007347">
    <property type="component" value="Chromosome"/>
</dbReference>
<dbReference type="Pfam" id="PF09967">
    <property type="entry name" value="DUF2201"/>
    <property type="match status" value="1"/>
</dbReference>
<sequence>MEQFSAEVSGMLEEFNTTVEVIYVDSKVQGQKTFIQADLPLTLKLKGDRGTDFRQDEQIRETPHHRSDEGLSFIRTLIYLSLC</sequence>
<dbReference type="InterPro" id="IPR018698">
    <property type="entry name" value="VWA-like_dom"/>
</dbReference>
<evidence type="ECO:0000313" key="2">
    <source>
        <dbReference type="EMBL" id="CCK79583.1"/>
    </source>
</evidence>
<reference evidence="2 3" key="1">
    <citation type="journal article" date="2013" name="Environ. Microbiol.">
        <title>Complete genome, catabolic sub-proteomes and key-metabolites of Desulfobacula toluolica Tol2, a marine, aromatic compound-degrading, sulfate-reducing bacterium.</title>
        <authorList>
            <person name="Wohlbrand L."/>
            <person name="Jacob J.H."/>
            <person name="Kube M."/>
            <person name="Mussmann M."/>
            <person name="Jarling R."/>
            <person name="Beck A."/>
            <person name="Amann R."/>
            <person name="Wilkes H."/>
            <person name="Reinhardt R."/>
            <person name="Rabus R."/>
        </authorList>
    </citation>
    <scope>NUCLEOTIDE SEQUENCE [LARGE SCALE GENOMIC DNA]</scope>
    <source>
        <strain evidence="3">DSM 7467 / Tol2</strain>
    </source>
</reference>
<evidence type="ECO:0000313" key="3">
    <source>
        <dbReference type="Proteomes" id="UP000007347"/>
    </source>
</evidence>
<organism evidence="2 3">
    <name type="scientific">Desulfobacula toluolica (strain DSM 7467 / Tol2)</name>
    <dbReference type="NCBI Taxonomy" id="651182"/>
    <lineage>
        <taxon>Bacteria</taxon>
        <taxon>Pseudomonadati</taxon>
        <taxon>Thermodesulfobacteriota</taxon>
        <taxon>Desulfobacteria</taxon>
        <taxon>Desulfobacterales</taxon>
        <taxon>Desulfobacteraceae</taxon>
        <taxon>Desulfobacula</taxon>
    </lineage>
</organism>
<dbReference type="HOGENOM" id="CLU_2537147_0_0_7"/>
<dbReference type="EMBL" id="FO203503">
    <property type="protein sequence ID" value="CCK79583.1"/>
    <property type="molecule type" value="Genomic_DNA"/>
</dbReference>
<dbReference type="AlphaFoldDB" id="K0NII6"/>
<dbReference type="KEGG" id="dto:TOL2_C14200"/>
<feature type="domain" description="VWA-like" evidence="1">
    <location>
        <begin position="2"/>
        <end position="55"/>
    </location>
</feature>
<name>K0NII6_DESTT</name>
<proteinExistence type="predicted"/>
<evidence type="ECO:0000259" key="1">
    <source>
        <dbReference type="Pfam" id="PF09967"/>
    </source>
</evidence>
<protein>
    <recommendedName>
        <fullName evidence="1">VWA-like domain-containing protein</fullName>
    </recommendedName>
</protein>
<gene>
    <name evidence="2" type="ordered locus">TOL2_C14200</name>
</gene>
<accession>K0NII6</accession>